<accession>A0ACC1NPB0</accession>
<gene>
    <name evidence="1" type="ORF">NQ176_g2486</name>
</gene>
<comment type="caution">
    <text evidence="1">The sequence shown here is derived from an EMBL/GenBank/DDBJ whole genome shotgun (WGS) entry which is preliminary data.</text>
</comment>
<sequence>MSQSTTLPPTPELPDAVFSSRACINNVSLWYAAYGPPLAGQTPVIFLHGGKISSRWWGNQIRHLVKQGLSVIVVDTRGHGRSTDDPDTPLSYHLFADDIAALVDHLGITVGSFVGWSDGANTCLALAMRHRAKVQSIFAFGPNYCPDQAIPYVPSRVPFLEDLMSRMKTEYQEISATPELFDTFKAKVVSMQQTYPNWTAQDFRQITSDSTHRSIIVWIVTGDSEELIQHHVAKEIATMIEGSVYVELQGVGHFAPLQDAVFFNRALDAWLS</sequence>
<proteinExistence type="predicted"/>
<keyword evidence="2" id="KW-1185">Reference proteome</keyword>
<evidence type="ECO:0000313" key="1">
    <source>
        <dbReference type="EMBL" id="KAJ2980686.1"/>
    </source>
</evidence>
<dbReference type="EMBL" id="JANJQO010000180">
    <property type="protein sequence ID" value="KAJ2980686.1"/>
    <property type="molecule type" value="Genomic_DNA"/>
</dbReference>
<dbReference type="Proteomes" id="UP001143910">
    <property type="component" value="Unassembled WGS sequence"/>
</dbReference>
<evidence type="ECO:0000313" key="2">
    <source>
        <dbReference type="Proteomes" id="UP001143910"/>
    </source>
</evidence>
<organism evidence="1 2">
    <name type="scientific">Zarea fungicola</name>
    <dbReference type="NCBI Taxonomy" id="93591"/>
    <lineage>
        <taxon>Eukaryota</taxon>
        <taxon>Fungi</taxon>
        <taxon>Dikarya</taxon>
        <taxon>Ascomycota</taxon>
        <taxon>Pezizomycotina</taxon>
        <taxon>Sordariomycetes</taxon>
        <taxon>Hypocreomycetidae</taxon>
        <taxon>Hypocreales</taxon>
        <taxon>Cordycipitaceae</taxon>
        <taxon>Zarea</taxon>
    </lineage>
</organism>
<protein>
    <submittedName>
        <fullName evidence="1">Uncharacterized protein</fullName>
    </submittedName>
</protein>
<name>A0ACC1NPB0_9HYPO</name>
<reference evidence="1" key="1">
    <citation type="submission" date="2022-08" db="EMBL/GenBank/DDBJ databases">
        <title>Genome Sequence of Lecanicillium fungicola.</title>
        <authorList>
            <person name="Buettner E."/>
        </authorList>
    </citation>
    <scope>NUCLEOTIDE SEQUENCE</scope>
    <source>
        <strain evidence="1">Babe33</strain>
    </source>
</reference>